<evidence type="ECO:0000313" key="3">
    <source>
        <dbReference type="EMBL" id="KEF50940.1"/>
    </source>
</evidence>
<dbReference type="VEuPathDB" id="FungiDB:A1O9_13002"/>
<dbReference type="Proteomes" id="UP000027920">
    <property type="component" value="Unassembled WGS sequence"/>
</dbReference>
<dbReference type="OrthoDB" id="5319641at2759"/>
<feature type="region of interest" description="Disordered" evidence="2">
    <location>
        <begin position="428"/>
        <end position="461"/>
    </location>
</feature>
<organism evidence="3 4">
    <name type="scientific">Exophiala aquamarina CBS 119918</name>
    <dbReference type="NCBI Taxonomy" id="1182545"/>
    <lineage>
        <taxon>Eukaryota</taxon>
        <taxon>Fungi</taxon>
        <taxon>Dikarya</taxon>
        <taxon>Ascomycota</taxon>
        <taxon>Pezizomycotina</taxon>
        <taxon>Eurotiomycetes</taxon>
        <taxon>Chaetothyriomycetidae</taxon>
        <taxon>Chaetothyriales</taxon>
        <taxon>Herpotrichiellaceae</taxon>
        <taxon>Exophiala</taxon>
    </lineage>
</organism>
<evidence type="ECO:0000313" key="4">
    <source>
        <dbReference type="Proteomes" id="UP000027920"/>
    </source>
</evidence>
<dbReference type="Pfam" id="PF09729">
    <property type="entry name" value="Gti1_Pac2"/>
    <property type="match status" value="1"/>
</dbReference>
<dbReference type="GO" id="GO:0003677">
    <property type="term" value="F:DNA binding"/>
    <property type="evidence" value="ECO:0007669"/>
    <property type="project" value="TreeGrafter"/>
</dbReference>
<gene>
    <name evidence="3" type="ORF">A1O9_13002</name>
</gene>
<dbReference type="RefSeq" id="XP_013253530.1">
    <property type="nucleotide sequence ID" value="XM_013398076.1"/>
</dbReference>
<feature type="compositionally biased region" description="Polar residues" evidence="2">
    <location>
        <begin position="450"/>
        <end position="461"/>
    </location>
</feature>
<feature type="compositionally biased region" description="Basic and acidic residues" evidence="2">
    <location>
        <begin position="366"/>
        <end position="382"/>
    </location>
</feature>
<dbReference type="AlphaFoldDB" id="A0A072P5P6"/>
<feature type="region of interest" description="Disordered" evidence="2">
    <location>
        <begin position="360"/>
        <end position="391"/>
    </location>
</feature>
<dbReference type="InterPro" id="IPR018608">
    <property type="entry name" value="Gti1/Pac2"/>
</dbReference>
<proteinExistence type="inferred from homology"/>
<evidence type="ECO:0000256" key="2">
    <source>
        <dbReference type="SAM" id="MobiDB-lite"/>
    </source>
</evidence>
<dbReference type="GeneID" id="25287895"/>
<name>A0A072P5P6_9EURO</name>
<feature type="region of interest" description="Disordered" evidence="2">
    <location>
        <begin position="97"/>
        <end position="137"/>
    </location>
</feature>
<comment type="similarity">
    <text evidence="1">Belongs to the MIT1/WOR1 family.</text>
</comment>
<feature type="compositionally biased region" description="Basic residues" evidence="2">
    <location>
        <begin position="97"/>
        <end position="107"/>
    </location>
</feature>
<dbReference type="PANTHER" id="PTHR28027">
    <property type="entry name" value="TRANSCRIPTIONAL REGULATOR MIT1"/>
    <property type="match status" value="1"/>
</dbReference>
<dbReference type="PANTHER" id="PTHR28027:SF2">
    <property type="entry name" value="TRANSCRIPTIONAL REGULATOR MIT1"/>
    <property type="match status" value="1"/>
</dbReference>
<sequence length="461" mass="51822">MSTTGVALQPTFYGHVSTTQDALILFEACLQGRLSHVPRRLHDRERSSLIRSGCIFIYEENASGIKRWTDGVTWSPSRTLGNFLVYRELNKCFPPCGKKRTMKRQPRRSSPGEPYARPDAGSFSDCGSQSSPYGAERAATEVERQLIGSLIDSYGFKQDGLVKKAMSVTVQGETYRLVSYYNVNDVIQNNLQTPSQTDNLQYIRPRRELTSKQSFRSLTEGVGEVDAAPTADGYLVDHPHYIQDHHQQPYYIPLNYPSMNQQEPLRGAPYSLDVLFTSGSYIESLVPASRIHTPRNDYGQYDQSTYHRNYDSLNNSIPPIPTTIRSVVPDRCQIQLGMYPAMNMQRSVNNLSHTSIVSRSRVPHPANHDPVKPSHTAMDRSRQSPSFPGQAKYEDRWDVQLPTTNENLLSNQQLSHLYGSTPGYYPNSAGKSVGSSQYSQSGQLGQWQGTRTISSTRQYSG</sequence>
<dbReference type="EMBL" id="AMGV01000041">
    <property type="protein sequence ID" value="KEF50940.1"/>
    <property type="molecule type" value="Genomic_DNA"/>
</dbReference>
<keyword evidence="4" id="KW-1185">Reference proteome</keyword>
<feature type="compositionally biased region" description="Low complexity" evidence="2">
    <location>
        <begin position="430"/>
        <end position="449"/>
    </location>
</feature>
<comment type="caution">
    <text evidence="3">The sequence shown here is derived from an EMBL/GenBank/DDBJ whole genome shotgun (WGS) entry which is preliminary data.</text>
</comment>
<evidence type="ECO:0000256" key="1">
    <source>
        <dbReference type="ARBA" id="ARBA00008359"/>
    </source>
</evidence>
<accession>A0A072P5P6</accession>
<dbReference type="HOGENOM" id="CLU_588068_0_0_1"/>
<reference evidence="3 4" key="1">
    <citation type="submission" date="2013-03" db="EMBL/GenBank/DDBJ databases">
        <title>The Genome Sequence of Exophiala aquamarina CBS 119918.</title>
        <authorList>
            <consortium name="The Broad Institute Genomics Platform"/>
            <person name="Cuomo C."/>
            <person name="de Hoog S."/>
            <person name="Gorbushina A."/>
            <person name="Walker B."/>
            <person name="Young S.K."/>
            <person name="Zeng Q."/>
            <person name="Gargeya S."/>
            <person name="Fitzgerald M."/>
            <person name="Haas B."/>
            <person name="Abouelleil A."/>
            <person name="Allen A.W."/>
            <person name="Alvarado L."/>
            <person name="Arachchi H.M."/>
            <person name="Berlin A.M."/>
            <person name="Chapman S.B."/>
            <person name="Gainer-Dewar J."/>
            <person name="Goldberg J."/>
            <person name="Griggs A."/>
            <person name="Gujja S."/>
            <person name="Hansen M."/>
            <person name="Howarth C."/>
            <person name="Imamovic A."/>
            <person name="Ireland A."/>
            <person name="Larimer J."/>
            <person name="McCowan C."/>
            <person name="Murphy C."/>
            <person name="Pearson M."/>
            <person name="Poon T.W."/>
            <person name="Priest M."/>
            <person name="Roberts A."/>
            <person name="Saif S."/>
            <person name="Shea T."/>
            <person name="Sisk P."/>
            <person name="Sykes S."/>
            <person name="Wortman J."/>
            <person name="Nusbaum C."/>
            <person name="Birren B."/>
        </authorList>
    </citation>
    <scope>NUCLEOTIDE SEQUENCE [LARGE SCALE GENOMIC DNA]</scope>
    <source>
        <strain evidence="3 4">CBS 119918</strain>
    </source>
</reference>
<protein>
    <recommendedName>
        <fullName evidence="5">Gti1/Pac2 family protein</fullName>
    </recommendedName>
</protein>
<evidence type="ECO:0008006" key="5">
    <source>
        <dbReference type="Google" id="ProtNLM"/>
    </source>
</evidence>